<evidence type="ECO:0000313" key="1">
    <source>
        <dbReference type="EMBL" id="EDM77303.1"/>
    </source>
</evidence>
<comment type="caution">
    <text evidence="1">The sequence shown here is derived from an EMBL/GenBank/DDBJ whole genome shotgun (WGS) entry which is preliminary data.</text>
</comment>
<keyword evidence="2" id="KW-1185">Reference proteome</keyword>
<dbReference type="AlphaFoldDB" id="A6G9X8"/>
<organism evidence="1 2">
    <name type="scientific">Plesiocystis pacifica SIR-1</name>
    <dbReference type="NCBI Taxonomy" id="391625"/>
    <lineage>
        <taxon>Bacteria</taxon>
        <taxon>Pseudomonadati</taxon>
        <taxon>Myxococcota</taxon>
        <taxon>Polyangia</taxon>
        <taxon>Nannocystales</taxon>
        <taxon>Nannocystaceae</taxon>
        <taxon>Plesiocystis</taxon>
    </lineage>
</organism>
<name>A6G9X8_9BACT</name>
<dbReference type="RefSeq" id="WP_006973520.1">
    <property type="nucleotide sequence ID" value="NZ_ABCS01000048.1"/>
</dbReference>
<gene>
    <name evidence="1" type="ORF">PPSIR1_26338</name>
</gene>
<proteinExistence type="predicted"/>
<dbReference type="EMBL" id="ABCS01000048">
    <property type="protein sequence ID" value="EDM77303.1"/>
    <property type="molecule type" value="Genomic_DNA"/>
</dbReference>
<dbReference type="Proteomes" id="UP000005801">
    <property type="component" value="Unassembled WGS sequence"/>
</dbReference>
<sequence length="309" mass="31457">MAAIACLAACSDQGGDIEGFGPEEFRSSTSDTAQFCADHGGKKIALSNDYSSDLIAVDGSRDIVPGLDADDVLLTVNCTTVAGDDYLYLSIGDGGSMSNQSASGGGHMPIIVTDGPPDMGGELWQVTDMGVGSYTFSQPDGRVLAINNGDVTTGPATSAAATWTVADVVTETTASFCTSYDGQILAFTSQENRGLAGMPSIGGYHVESILGLSGSAGDWVLDCAADSSYARMWNMQSDGALAVTSAGVFADPNADAELVDARFTVQTHVDGTVSLANAAGAGTLDISGVLVVAGTANIATSQRWYVAAQ</sequence>
<protein>
    <submittedName>
        <fullName evidence="1">Uncharacterized protein</fullName>
    </submittedName>
</protein>
<reference evidence="1 2" key="1">
    <citation type="submission" date="2007-06" db="EMBL/GenBank/DDBJ databases">
        <authorList>
            <person name="Shimkets L."/>
            <person name="Ferriera S."/>
            <person name="Johnson J."/>
            <person name="Kravitz S."/>
            <person name="Beeson K."/>
            <person name="Sutton G."/>
            <person name="Rogers Y.-H."/>
            <person name="Friedman R."/>
            <person name="Frazier M."/>
            <person name="Venter J.C."/>
        </authorList>
    </citation>
    <scope>NUCLEOTIDE SEQUENCE [LARGE SCALE GENOMIC DNA]</scope>
    <source>
        <strain evidence="1 2">SIR-1</strain>
    </source>
</reference>
<accession>A6G9X8</accession>
<evidence type="ECO:0000313" key="2">
    <source>
        <dbReference type="Proteomes" id="UP000005801"/>
    </source>
</evidence>